<protein>
    <submittedName>
        <fullName evidence="2">Uncharacterized protein</fullName>
    </submittedName>
</protein>
<dbReference type="Proteomes" id="UP000291933">
    <property type="component" value="Unassembled WGS sequence"/>
</dbReference>
<evidence type="ECO:0000256" key="1">
    <source>
        <dbReference type="SAM" id="Phobius"/>
    </source>
</evidence>
<dbReference type="EMBL" id="SDMR01000002">
    <property type="protein sequence ID" value="TBT96001.1"/>
    <property type="molecule type" value="Genomic_DNA"/>
</dbReference>
<evidence type="ECO:0000313" key="3">
    <source>
        <dbReference type="Proteomes" id="UP000291933"/>
    </source>
</evidence>
<organism evidence="2 3">
    <name type="scientific">Propioniciclava tarda</name>
    <dbReference type="NCBI Taxonomy" id="433330"/>
    <lineage>
        <taxon>Bacteria</taxon>
        <taxon>Bacillati</taxon>
        <taxon>Actinomycetota</taxon>
        <taxon>Actinomycetes</taxon>
        <taxon>Propionibacteriales</taxon>
        <taxon>Propionibacteriaceae</taxon>
        <taxon>Propioniciclava</taxon>
    </lineage>
</organism>
<reference evidence="2 3" key="1">
    <citation type="submission" date="2019-01" db="EMBL/GenBank/DDBJ databases">
        <title>Lactibacter flavus gen. nov., sp. nov., a novel bacterium of the family Propionibacteriaceae isolated from raw milk and dairy products.</title>
        <authorList>
            <person name="Huptas C."/>
            <person name="Wenning M."/>
            <person name="Breitenwieser F."/>
            <person name="Doll E."/>
            <person name="Von Neubeck M."/>
            <person name="Busse H.-J."/>
            <person name="Scherer S."/>
        </authorList>
    </citation>
    <scope>NUCLEOTIDE SEQUENCE [LARGE SCALE GENOMIC DNA]</scope>
    <source>
        <strain evidence="3">DSM 22130 / JCM 15804 / WR061</strain>
    </source>
</reference>
<dbReference type="OrthoDB" id="3828660at2"/>
<evidence type="ECO:0000313" key="2">
    <source>
        <dbReference type="EMBL" id="TBT96001.1"/>
    </source>
</evidence>
<feature type="transmembrane region" description="Helical" evidence="1">
    <location>
        <begin position="31"/>
        <end position="55"/>
    </location>
</feature>
<dbReference type="RefSeq" id="WP_131171116.1">
    <property type="nucleotide sequence ID" value="NZ_FXTL01000002.1"/>
</dbReference>
<comment type="caution">
    <text evidence="2">The sequence shown here is derived from an EMBL/GenBank/DDBJ whole genome shotgun (WGS) entry which is preliminary data.</text>
</comment>
<name>A0A4V2JTE5_PROTD</name>
<dbReference type="AlphaFoldDB" id="A0A4V2JTE5"/>
<feature type="transmembrane region" description="Helical" evidence="1">
    <location>
        <begin position="67"/>
        <end position="86"/>
    </location>
</feature>
<sequence>MGRKRAKPVARPLDASVAVSRRVAPVRGARLAWSYVAAIVGGMIAGLGAAIADGIQSTTCDDATCSLGVFLIGGLIGGLVAVSVVAPLFRLGWEWWLVGVTAVLAMPTILDLAGSWGWLALMLAPGIAALATWTGPERSRWRPWVIAGVCVLISALVLLGTFLDS</sequence>
<keyword evidence="1" id="KW-0472">Membrane</keyword>
<gene>
    <name evidence="2" type="ORF">ET996_03275</name>
</gene>
<feature type="transmembrane region" description="Helical" evidence="1">
    <location>
        <begin position="145"/>
        <end position="163"/>
    </location>
</feature>
<keyword evidence="1" id="KW-0812">Transmembrane</keyword>
<accession>A0A4V2JTE5</accession>
<proteinExistence type="predicted"/>
<keyword evidence="3" id="KW-1185">Reference proteome</keyword>
<feature type="transmembrane region" description="Helical" evidence="1">
    <location>
        <begin position="93"/>
        <end position="110"/>
    </location>
</feature>
<keyword evidence="1" id="KW-1133">Transmembrane helix</keyword>